<dbReference type="KEGG" id="scy:SCATT_55380"/>
<organism evidence="2 3">
    <name type="scientific">Streptantibioticus cattleyicolor (strain ATCC 35852 / DSM 46488 / JCM 4925 / NBRC 14057 / NRRL 8057)</name>
    <name type="common">Streptomyces cattleya</name>
    <dbReference type="NCBI Taxonomy" id="1003195"/>
    <lineage>
        <taxon>Bacteria</taxon>
        <taxon>Bacillati</taxon>
        <taxon>Actinomycetota</taxon>
        <taxon>Actinomycetes</taxon>
        <taxon>Kitasatosporales</taxon>
        <taxon>Streptomycetaceae</taxon>
        <taxon>Streptantibioticus</taxon>
    </lineage>
</organism>
<feature type="region of interest" description="Disordered" evidence="1">
    <location>
        <begin position="81"/>
        <end position="111"/>
    </location>
</feature>
<accession>G8WYD9</accession>
<gene>
    <name evidence="2" type="ordered locus">SCATT_55380</name>
</gene>
<evidence type="ECO:0000313" key="3">
    <source>
        <dbReference type="Proteomes" id="UP000007842"/>
    </source>
</evidence>
<dbReference type="Proteomes" id="UP000007842">
    <property type="component" value="Chromosome"/>
</dbReference>
<dbReference type="HOGENOM" id="CLU_2156868_0_0_11"/>
<proteinExistence type="predicted"/>
<dbReference type="PATRIC" id="fig|1003195.11.peg.6956"/>
<evidence type="ECO:0000256" key="1">
    <source>
        <dbReference type="SAM" id="MobiDB-lite"/>
    </source>
</evidence>
<name>F8JRM5_STREN</name>
<protein>
    <submittedName>
        <fullName evidence="2">Uncharacterized protein</fullName>
    </submittedName>
</protein>
<dbReference type="EMBL" id="CP003219">
    <property type="protein sequence ID" value="AEW97909.1"/>
    <property type="molecule type" value="Genomic_DNA"/>
</dbReference>
<accession>F8JRM5</accession>
<reference evidence="3" key="1">
    <citation type="submission" date="2011-12" db="EMBL/GenBank/DDBJ databases">
        <title>Complete genome sequence of Streptomyces cattleya strain DSM 46488.</title>
        <authorList>
            <person name="Ou H.-Y."/>
            <person name="Li P."/>
            <person name="Zhao C."/>
            <person name="O'Hagan D."/>
            <person name="Deng Z."/>
        </authorList>
    </citation>
    <scope>NUCLEOTIDE SEQUENCE [LARGE SCALE GENOMIC DNA]</scope>
    <source>
        <strain evidence="3">ATCC 35852 / DSM 46488 / JCM 4925 / NBRC 14057 / NRRL 8057</strain>
    </source>
</reference>
<dbReference type="KEGG" id="sct:SCAT_5538"/>
<dbReference type="AlphaFoldDB" id="F8JRM5"/>
<evidence type="ECO:0000313" key="2">
    <source>
        <dbReference type="EMBL" id="AEW97909.1"/>
    </source>
</evidence>
<dbReference type="RefSeq" id="WP_014146240.1">
    <property type="nucleotide sequence ID" value="NC_016111.1"/>
</dbReference>
<sequence length="111" mass="12271">MTAPTSPSDRHPSSAVEFIGGIVDDARRLFDDCLDRAQVLKQDARRAIGDGMRSLDHQAREAAEAELNRLQERLAHLQSQLAQLSDTLASQDRDRDRDQNQHQDDGGGHAG</sequence>
<feature type="compositionally biased region" description="Basic and acidic residues" evidence="1">
    <location>
        <begin position="91"/>
        <end position="111"/>
    </location>
</feature>
<keyword evidence="3" id="KW-1185">Reference proteome</keyword>